<gene>
    <name evidence="1" type="ORF">LCGC14_1854850</name>
</gene>
<evidence type="ECO:0008006" key="2">
    <source>
        <dbReference type="Google" id="ProtNLM"/>
    </source>
</evidence>
<comment type="caution">
    <text evidence="1">The sequence shown here is derived from an EMBL/GenBank/DDBJ whole genome shotgun (WGS) entry which is preliminary data.</text>
</comment>
<dbReference type="EMBL" id="LAZR01018682">
    <property type="protein sequence ID" value="KKL95415.1"/>
    <property type="molecule type" value="Genomic_DNA"/>
</dbReference>
<dbReference type="AlphaFoldDB" id="A0A0F9INU9"/>
<dbReference type="Gene3D" id="3.40.50.150">
    <property type="entry name" value="Vaccinia Virus protein VP39"/>
    <property type="match status" value="1"/>
</dbReference>
<protein>
    <recommendedName>
        <fullName evidence="2">Class I SAM-dependent methyltransferase</fullName>
    </recommendedName>
</protein>
<sequence length="172" mass="19313">MVNNMAMVDRALGGGTEVETLRFLHGLIHYMQPKVIVEAGTCRGDFVTYARFACPSAEIFTADIFKHKWTDDLEKDATFFLGDFEKMLRELLRGREIDFAFIDSGPPPVLLPPQLEAGVRLRHYDAVKPYMSEGGIIVTHDTEKTDWDGATSIISDADIQFNCGRGLTLRQI</sequence>
<name>A0A0F9INU9_9ZZZZ</name>
<dbReference type="Pfam" id="PF13578">
    <property type="entry name" value="Methyltransf_24"/>
    <property type="match status" value="1"/>
</dbReference>
<organism evidence="1">
    <name type="scientific">marine sediment metagenome</name>
    <dbReference type="NCBI Taxonomy" id="412755"/>
    <lineage>
        <taxon>unclassified sequences</taxon>
        <taxon>metagenomes</taxon>
        <taxon>ecological metagenomes</taxon>
    </lineage>
</organism>
<dbReference type="InterPro" id="IPR029063">
    <property type="entry name" value="SAM-dependent_MTases_sf"/>
</dbReference>
<evidence type="ECO:0000313" key="1">
    <source>
        <dbReference type="EMBL" id="KKL95415.1"/>
    </source>
</evidence>
<dbReference type="SUPFAM" id="SSF53335">
    <property type="entry name" value="S-adenosyl-L-methionine-dependent methyltransferases"/>
    <property type="match status" value="1"/>
</dbReference>
<proteinExistence type="predicted"/>
<accession>A0A0F9INU9</accession>
<reference evidence="1" key="1">
    <citation type="journal article" date="2015" name="Nature">
        <title>Complex archaea that bridge the gap between prokaryotes and eukaryotes.</title>
        <authorList>
            <person name="Spang A."/>
            <person name="Saw J.H."/>
            <person name="Jorgensen S.L."/>
            <person name="Zaremba-Niedzwiedzka K."/>
            <person name="Martijn J."/>
            <person name="Lind A.E."/>
            <person name="van Eijk R."/>
            <person name="Schleper C."/>
            <person name="Guy L."/>
            <person name="Ettema T.J."/>
        </authorList>
    </citation>
    <scope>NUCLEOTIDE SEQUENCE</scope>
</reference>